<dbReference type="GO" id="GO:0005634">
    <property type="term" value="C:nucleus"/>
    <property type="evidence" value="ECO:0007669"/>
    <property type="project" value="UniProtKB-SubCell"/>
</dbReference>
<evidence type="ECO:0000256" key="2">
    <source>
        <dbReference type="ARBA" id="ARBA00022723"/>
    </source>
</evidence>
<dbReference type="InterPro" id="IPR012337">
    <property type="entry name" value="RNaseH-like_sf"/>
</dbReference>
<keyword evidence="5" id="KW-0805">Transcription regulation</keyword>
<keyword evidence="7" id="KW-0539">Nucleus</keyword>
<protein>
    <recommendedName>
        <fullName evidence="9">BED-type domain-containing protein</fullName>
    </recommendedName>
</protein>
<feature type="region of interest" description="Disordered" evidence="8">
    <location>
        <begin position="25"/>
        <end position="78"/>
    </location>
</feature>
<evidence type="ECO:0000313" key="11">
    <source>
        <dbReference type="Proteomes" id="UP001154078"/>
    </source>
</evidence>
<dbReference type="GO" id="GO:0008270">
    <property type="term" value="F:zinc ion binding"/>
    <property type="evidence" value="ECO:0007669"/>
    <property type="project" value="UniProtKB-KW"/>
</dbReference>
<feature type="domain" description="BED-type" evidence="9">
    <location>
        <begin position="180"/>
        <end position="211"/>
    </location>
</feature>
<keyword evidence="6" id="KW-0804">Transcription</keyword>
<evidence type="ECO:0000256" key="6">
    <source>
        <dbReference type="ARBA" id="ARBA00023163"/>
    </source>
</evidence>
<dbReference type="Pfam" id="PF02892">
    <property type="entry name" value="zf-BED"/>
    <property type="match status" value="1"/>
</dbReference>
<evidence type="ECO:0000256" key="4">
    <source>
        <dbReference type="ARBA" id="ARBA00022833"/>
    </source>
</evidence>
<name>A0A9P0FIL8_BRAAE</name>
<evidence type="ECO:0000259" key="9">
    <source>
        <dbReference type="Pfam" id="PF02892"/>
    </source>
</evidence>
<dbReference type="InterPro" id="IPR003656">
    <property type="entry name" value="Znf_BED"/>
</dbReference>
<dbReference type="GO" id="GO:0003677">
    <property type="term" value="F:DNA binding"/>
    <property type="evidence" value="ECO:0007669"/>
    <property type="project" value="InterPro"/>
</dbReference>
<dbReference type="OrthoDB" id="6600430at2759"/>
<dbReference type="EMBL" id="OV121135">
    <property type="protein sequence ID" value="CAH0555110.1"/>
    <property type="molecule type" value="Genomic_DNA"/>
</dbReference>
<sequence length="468" mass="52842">MENNRLLVEKIARLEEQLKLNKSVVNKASIKEPVKNNEKNEKISTTNSKAEENTSVTAASQQQVAPQEKQKSSTSGNKEVLNNQIQNATKNKQETPQDQNWREVINKKKKAKIDANTIKGTATGENIFGAADALAWFYIGKVNAKTNCQQIIDHLTTKFPNEKFNVEEIDKHELNKKEVNEKVKCLHCGQMLSVKNKSTYSLIRHMNQKHPLQQIKRQPAPVETSLLGNNSVQQQSAPSTSKEHVPSTSSAVYPRVEKLFPFPALYNQTVDVVKTRLERAFAVCLTTDGWTSRVNDSFYSVTAHYIVEGEHNTFLESDLLGCISYTDRHTAENISNHLKDIIREWGLPNKISAVVSDNAANMKAAVRIGGWRFWGCFAHSLNLVTQTGLKDLKDVVIKIKNIVQYFRRSSHASAQLKATAERIDMIPLKLKNDVVTRWNSTYDMIERVLKMKNAIISTLAIINTSRND</sequence>
<proteinExistence type="predicted"/>
<keyword evidence="11" id="KW-1185">Reference proteome</keyword>
<dbReference type="SUPFAM" id="SSF53098">
    <property type="entry name" value="Ribonuclease H-like"/>
    <property type="match status" value="1"/>
</dbReference>
<comment type="subcellular location">
    <subcellularLocation>
        <location evidence="1">Nucleus</location>
    </subcellularLocation>
</comment>
<keyword evidence="2" id="KW-0479">Metal-binding</keyword>
<evidence type="ECO:0000256" key="8">
    <source>
        <dbReference type="SAM" id="MobiDB-lite"/>
    </source>
</evidence>
<feature type="compositionally biased region" description="Basic and acidic residues" evidence="8">
    <location>
        <begin position="29"/>
        <end position="42"/>
    </location>
</feature>
<reference evidence="10" key="1">
    <citation type="submission" date="2021-12" db="EMBL/GenBank/DDBJ databases">
        <authorList>
            <person name="King R."/>
        </authorList>
    </citation>
    <scope>NUCLEOTIDE SEQUENCE</scope>
</reference>
<dbReference type="PANTHER" id="PTHR46481:SF10">
    <property type="entry name" value="ZINC FINGER BED DOMAIN-CONTAINING PROTEIN 39"/>
    <property type="match status" value="1"/>
</dbReference>
<gene>
    <name evidence="10" type="ORF">MELIAE_LOCUS6546</name>
</gene>
<accession>A0A9P0FIL8</accession>
<evidence type="ECO:0000256" key="5">
    <source>
        <dbReference type="ARBA" id="ARBA00023015"/>
    </source>
</evidence>
<evidence type="ECO:0000313" key="10">
    <source>
        <dbReference type="EMBL" id="CAH0555110.1"/>
    </source>
</evidence>
<evidence type="ECO:0000256" key="7">
    <source>
        <dbReference type="ARBA" id="ARBA00023242"/>
    </source>
</evidence>
<keyword evidence="4" id="KW-0862">Zinc</keyword>
<organism evidence="10 11">
    <name type="scientific">Brassicogethes aeneus</name>
    <name type="common">Rape pollen beetle</name>
    <name type="synonym">Meligethes aeneus</name>
    <dbReference type="NCBI Taxonomy" id="1431903"/>
    <lineage>
        <taxon>Eukaryota</taxon>
        <taxon>Metazoa</taxon>
        <taxon>Ecdysozoa</taxon>
        <taxon>Arthropoda</taxon>
        <taxon>Hexapoda</taxon>
        <taxon>Insecta</taxon>
        <taxon>Pterygota</taxon>
        <taxon>Neoptera</taxon>
        <taxon>Endopterygota</taxon>
        <taxon>Coleoptera</taxon>
        <taxon>Polyphaga</taxon>
        <taxon>Cucujiformia</taxon>
        <taxon>Nitidulidae</taxon>
        <taxon>Meligethinae</taxon>
        <taxon>Brassicogethes</taxon>
    </lineage>
</organism>
<evidence type="ECO:0000256" key="3">
    <source>
        <dbReference type="ARBA" id="ARBA00022771"/>
    </source>
</evidence>
<keyword evidence="3" id="KW-0863">Zinc-finger</keyword>
<dbReference type="PANTHER" id="PTHR46481">
    <property type="entry name" value="ZINC FINGER BED DOMAIN-CONTAINING PROTEIN 4"/>
    <property type="match status" value="1"/>
</dbReference>
<feature type="compositionally biased region" description="Polar residues" evidence="8">
    <location>
        <begin position="43"/>
        <end position="65"/>
    </location>
</feature>
<dbReference type="InterPro" id="IPR052035">
    <property type="entry name" value="ZnF_BED_domain_contain"/>
</dbReference>
<dbReference type="Proteomes" id="UP001154078">
    <property type="component" value="Chromosome 4"/>
</dbReference>
<dbReference type="AlphaFoldDB" id="A0A9P0FIL8"/>
<evidence type="ECO:0000256" key="1">
    <source>
        <dbReference type="ARBA" id="ARBA00004123"/>
    </source>
</evidence>